<keyword evidence="3" id="KW-1185">Reference proteome</keyword>
<dbReference type="GO" id="GO:0051996">
    <property type="term" value="F:squalene synthase [NAD(P)H] activity"/>
    <property type="evidence" value="ECO:0007669"/>
    <property type="project" value="InterPro"/>
</dbReference>
<dbReference type="SUPFAM" id="SSF48576">
    <property type="entry name" value="Terpenoid synthases"/>
    <property type="match status" value="1"/>
</dbReference>
<evidence type="ECO:0000256" key="1">
    <source>
        <dbReference type="ARBA" id="ARBA00006251"/>
    </source>
</evidence>
<dbReference type="Pfam" id="PF00494">
    <property type="entry name" value="SQS_PSY"/>
    <property type="match status" value="1"/>
</dbReference>
<protein>
    <recommendedName>
        <fullName evidence="4">Squalene synthase</fullName>
    </recommendedName>
</protein>
<evidence type="ECO:0000313" key="3">
    <source>
        <dbReference type="Proteomes" id="UP000886595"/>
    </source>
</evidence>
<dbReference type="AlphaFoldDB" id="A0A8X7VS87"/>
<evidence type="ECO:0000313" key="2">
    <source>
        <dbReference type="EMBL" id="KAG2315960.1"/>
    </source>
</evidence>
<dbReference type="PANTHER" id="PTHR11626">
    <property type="entry name" value="FARNESYL-DIPHOSPHATE FARNESYLTRANSFERASE"/>
    <property type="match status" value="1"/>
</dbReference>
<organism evidence="2 3">
    <name type="scientific">Brassica carinata</name>
    <name type="common">Ethiopian mustard</name>
    <name type="synonym">Abyssinian cabbage</name>
    <dbReference type="NCBI Taxonomy" id="52824"/>
    <lineage>
        <taxon>Eukaryota</taxon>
        <taxon>Viridiplantae</taxon>
        <taxon>Streptophyta</taxon>
        <taxon>Embryophyta</taxon>
        <taxon>Tracheophyta</taxon>
        <taxon>Spermatophyta</taxon>
        <taxon>Magnoliopsida</taxon>
        <taxon>eudicotyledons</taxon>
        <taxon>Gunneridae</taxon>
        <taxon>Pentapetalae</taxon>
        <taxon>rosids</taxon>
        <taxon>malvids</taxon>
        <taxon>Brassicales</taxon>
        <taxon>Brassicaceae</taxon>
        <taxon>Brassiceae</taxon>
        <taxon>Brassica</taxon>
    </lineage>
</organism>
<dbReference type="FunFam" id="1.10.600.10:FF:000023">
    <property type="entry name" value="Squalene synthase"/>
    <property type="match status" value="1"/>
</dbReference>
<dbReference type="InterPro" id="IPR044844">
    <property type="entry name" value="Trans_IPPS_euk-type"/>
</dbReference>
<dbReference type="Proteomes" id="UP000886595">
    <property type="component" value="Unassembled WGS sequence"/>
</dbReference>
<accession>A0A8X7VS87</accession>
<dbReference type="InterPro" id="IPR008949">
    <property type="entry name" value="Isoprenoid_synthase_dom_sf"/>
</dbReference>
<dbReference type="EMBL" id="JAAMPC010000004">
    <property type="protein sequence ID" value="KAG2315960.1"/>
    <property type="molecule type" value="Genomic_DNA"/>
</dbReference>
<dbReference type="CDD" id="cd00683">
    <property type="entry name" value="Trans_IPPS_HH"/>
    <property type="match status" value="1"/>
</dbReference>
<evidence type="ECO:0008006" key="4">
    <source>
        <dbReference type="Google" id="ProtNLM"/>
    </source>
</evidence>
<dbReference type="PANTHER" id="PTHR11626:SF3">
    <property type="entry name" value="INACTIVE SQUALENE SYNTHASE 2"/>
    <property type="match status" value="1"/>
</dbReference>
<dbReference type="OrthoDB" id="431150at2759"/>
<sequence>MGILGEILANPDEIYPLLKLKMAIKKAKKMQIPPEPHWAFCYSTLNKVTKSFFLLIQQQGPELRDAMCVFYLILRALDTIGGTDEYKGLMDQFHHVSAAFLELKKGYQEAVVDTTKRMGVGMAKFLCKEVETVDDFDEYCHYAAGLVCLGLSKHFLASNLEVLTPDWEKLSNSMGLFSQKAHVIRDYFEDINEAPKSRMFWPREIWGKYVLKPEDLQYEENSSKAVQCLNEMVTNALVHIEDCLKYIDALRDPALFQSGAILQIMAFGSLALCYNNAKVFKGVVKMRRGLAAKIVDRTKTMADVYGAFYDFSCMLKAKVDKNDPNSVNTLNRIEVVQKVCRDSGVLHKSISQ</sequence>
<dbReference type="GO" id="GO:0008610">
    <property type="term" value="P:lipid biosynthetic process"/>
    <property type="evidence" value="ECO:0007669"/>
    <property type="project" value="InterPro"/>
</dbReference>
<comment type="similarity">
    <text evidence="1">Belongs to the phytoene/squalene synthase family.</text>
</comment>
<gene>
    <name evidence="2" type="ORF">Bca52824_019082</name>
</gene>
<dbReference type="GO" id="GO:0005789">
    <property type="term" value="C:endoplasmic reticulum membrane"/>
    <property type="evidence" value="ECO:0007669"/>
    <property type="project" value="TreeGrafter"/>
</dbReference>
<dbReference type="InterPro" id="IPR006449">
    <property type="entry name" value="Squal_synth-like"/>
</dbReference>
<dbReference type="Gene3D" id="1.10.600.10">
    <property type="entry name" value="Farnesyl Diphosphate Synthase"/>
    <property type="match status" value="2"/>
</dbReference>
<name>A0A8X7VS87_BRACI</name>
<dbReference type="InterPro" id="IPR002060">
    <property type="entry name" value="Squ/phyt_synthse"/>
</dbReference>
<dbReference type="GO" id="GO:0045338">
    <property type="term" value="P:farnesyl diphosphate metabolic process"/>
    <property type="evidence" value="ECO:0007669"/>
    <property type="project" value="InterPro"/>
</dbReference>
<reference evidence="2 3" key="1">
    <citation type="submission" date="2020-02" db="EMBL/GenBank/DDBJ databases">
        <authorList>
            <person name="Ma Q."/>
            <person name="Huang Y."/>
            <person name="Song X."/>
            <person name="Pei D."/>
        </authorList>
    </citation>
    <scope>NUCLEOTIDE SEQUENCE [LARGE SCALE GENOMIC DNA]</scope>
    <source>
        <strain evidence="2">Sxm20200214</strain>
        <tissue evidence="2">Leaf</tissue>
    </source>
</reference>
<proteinExistence type="inferred from homology"/>
<comment type="caution">
    <text evidence="2">The sequence shown here is derived from an EMBL/GenBank/DDBJ whole genome shotgun (WGS) entry which is preliminary data.</text>
</comment>
<dbReference type="NCBIfam" id="TIGR01559">
    <property type="entry name" value="squal_synth"/>
    <property type="match status" value="1"/>
</dbReference>
<dbReference type="InterPro" id="IPR033904">
    <property type="entry name" value="Trans_IPPS_HH"/>
</dbReference>